<dbReference type="PANTHER" id="PTHR13914">
    <property type="entry name" value="PROLINE OXIDASE"/>
    <property type="match status" value="1"/>
</dbReference>
<feature type="domain" description="Proline dehydrogenase" evidence="2">
    <location>
        <begin position="87"/>
        <end position="383"/>
    </location>
</feature>
<dbReference type="Proteomes" id="UP000192907">
    <property type="component" value="Unassembled WGS sequence"/>
</dbReference>
<name>A0A1Y6CBG2_9BACT</name>
<evidence type="ECO:0000259" key="2">
    <source>
        <dbReference type="Pfam" id="PF01619"/>
    </source>
</evidence>
<dbReference type="GO" id="GO:0010133">
    <property type="term" value="P:L-proline catabolic process to L-glutamate"/>
    <property type="evidence" value="ECO:0007669"/>
    <property type="project" value="TreeGrafter"/>
</dbReference>
<dbReference type="Pfam" id="PF01619">
    <property type="entry name" value="Pro_dh"/>
    <property type="match status" value="1"/>
</dbReference>
<dbReference type="PANTHER" id="PTHR13914:SF0">
    <property type="entry name" value="PROLINE DEHYDROGENASE 1, MITOCHONDRIAL"/>
    <property type="match status" value="1"/>
</dbReference>
<dbReference type="InterPro" id="IPR029041">
    <property type="entry name" value="FAD-linked_oxidoreductase-like"/>
</dbReference>
<protein>
    <submittedName>
        <fullName evidence="3">L-proline dehydrogenase</fullName>
    </submittedName>
</protein>
<keyword evidence="4" id="KW-1185">Reference proteome</keyword>
<dbReference type="Gene3D" id="3.20.20.220">
    <property type="match status" value="1"/>
</dbReference>
<evidence type="ECO:0000313" key="4">
    <source>
        <dbReference type="Proteomes" id="UP000192907"/>
    </source>
</evidence>
<keyword evidence="1" id="KW-0560">Oxidoreductase</keyword>
<proteinExistence type="predicted"/>
<dbReference type="GO" id="GO:0071949">
    <property type="term" value="F:FAD binding"/>
    <property type="evidence" value="ECO:0007669"/>
    <property type="project" value="TreeGrafter"/>
</dbReference>
<dbReference type="RefSeq" id="WP_132321441.1">
    <property type="nucleotide sequence ID" value="NZ_FWZT01000014.1"/>
</dbReference>
<evidence type="ECO:0000256" key="1">
    <source>
        <dbReference type="ARBA" id="ARBA00023002"/>
    </source>
</evidence>
<dbReference type="SUPFAM" id="SSF51730">
    <property type="entry name" value="FAD-linked oxidoreductase"/>
    <property type="match status" value="1"/>
</dbReference>
<dbReference type="EMBL" id="FWZT01000014">
    <property type="protein sequence ID" value="SMF46923.1"/>
    <property type="molecule type" value="Genomic_DNA"/>
</dbReference>
<organism evidence="3 4">
    <name type="scientific">Pseudobacteriovorax antillogorgiicola</name>
    <dbReference type="NCBI Taxonomy" id="1513793"/>
    <lineage>
        <taxon>Bacteria</taxon>
        <taxon>Pseudomonadati</taxon>
        <taxon>Bdellovibrionota</taxon>
        <taxon>Oligoflexia</taxon>
        <taxon>Oligoflexales</taxon>
        <taxon>Pseudobacteriovoracaceae</taxon>
        <taxon>Pseudobacteriovorax</taxon>
    </lineage>
</organism>
<reference evidence="4" key="1">
    <citation type="submission" date="2017-04" db="EMBL/GenBank/DDBJ databases">
        <authorList>
            <person name="Varghese N."/>
            <person name="Submissions S."/>
        </authorList>
    </citation>
    <scope>NUCLEOTIDE SEQUENCE [LARGE SCALE GENOMIC DNA]</scope>
    <source>
        <strain evidence="4">RKEM611</strain>
    </source>
</reference>
<dbReference type="AlphaFoldDB" id="A0A1Y6CBG2"/>
<dbReference type="InterPro" id="IPR002872">
    <property type="entry name" value="Proline_DH_dom"/>
</dbReference>
<dbReference type="STRING" id="1513793.SAMN06296036_11490"/>
<dbReference type="InterPro" id="IPR015659">
    <property type="entry name" value="Proline_oxidase"/>
</dbReference>
<accession>A0A1Y6CBG2</accession>
<sequence length="402" mass="46097">MAKGPNLKIKPMKNVDFSDTQVAFAHLEDSELRKAFLLFKMLSYPSLVKLGPILAGLSLKLRLPIRRLVKNTMFGQFCGGEDIEECRSTIQNLAHSGIGTILDFATEACRNEEDFERVKQEVKHTIELAQMERDVPFAVFKPTGLGRINLLEKRDRKLELSDAEKEEFKVVARRFEEICEYAFQHNVRVLVDAEESWIQDSVDQLVRDMMVKFNKERPIVYNTIQLYRKDRLDFLKSCYGDASAYGYHLGVKLVRGAYLEKEASHAKDLRVANPIHASKEATDQDYNLAIRFCIENIQIISLVAGTHNEKSTKLLMSLMHEFGVANHDPRVYYAQLLGMSDNLSYQLAKNGYNVCKYVPYGRLEELLPYLSRRAEENSSIQGQSGRELSLIQQELNRRSVQS</sequence>
<gene>
    <name evidence="3" type="ORF">SAMN06296036_11490</name>
</gene>
<dbReference type="GO" id="GO:0004657">
    <property type="term" value="F:proline dehydrogenase activity"/>
    <property type="evidence" value="ECO:0007669"/>
    <property type="project" value="InterPro"/>
</dbReference>
<dbReference type="OrthoDB" id="1401444at2"/>
<evidence type="ECO:0000313" key="3">
    <source>
        <dbReference type="EMBL" id="SMF46923.1"/>
    </source>
</evidence>